<feature type="transmembrane region" description="Helical" evidence="1">
    <location>
        <begin position="26"/>
        <end position="47"/>
    </location>
</feature>
<name>A0AAP9DDP4_9ENTR</name>
<gene>
    <name evidence="2" type="ORF">ES815_22065</name>
</gene>
<feature type="transmembrane region" description="Helical" evidence="1">
    <location>
        <begin position="53"/>
        <end position="74"/>
    </location>
</feature>
<reference evidence="2 3" key="1">
    <citation type="submission" date="2019-01" db="EMBL/GenBank/DDBJ databases">
        <title>Florfenicol resistance in Enterobacteriaceae and whole-genome sequence analysis of florfenicol-resistant Leclercia adecarboxylata strain R25.</title>
        <authorList>
            <person name="Bao Q."/>
            <person name="Ying Y."/>
        </authorList>
    </citation>
    <scope>NUCLEOTIDE SEQUENCE [LARGE SCALE GENOMIC DNA]</scope>
    <source>
        <strain evidence="2 3">R25</strain>
    </source>
</reference>
<keyword evidence="1" id="KW-0812">Transmembrane</keyword>
<protein>
    <submittedName>
        <fullName evidence="2">Uncharacterized protein</fullName>
    </submittedName>
</protein>
<dbReference type="AlphaFoldDB" id="A0AAP9DDP4"/>
<dbReference type="EMBL" id="CP035382">
    <property type="protein sequence ID" value="QDK20851.1"/>
    <property type="molecule type" value="Genomic_DNA"/>
</dbReference>
<evidence type="ECO:0000256" key="1">
    <source>
        <dbReference type="SAM" id="Phobius"/>
    </source>
</evidence>
<sequence length="117" mass="13149">MTVTNYNPISKMETVVSTISHIKNPLTIIGIFAGIVEISANLVLPWLEPVSQITYMWFLMLFPAGLVLIFFLTLNFNHVVLYAPSDYNDDKGFMQANAKMIGNQVRDTNANVGIKWP</sequence>
<keyword evidence="1" id="KW-0472">Membrane</keyword>
<dbReference type="Proteomes" id="UP000317812">
    <property type="component" value="Chromosome"/>
</dbReference>
<keyword evidence="1" id="KW-1133">Transmembrane helix</keyword>
<proteinExistence type="predicted"/>
<organism evidence="2 3">
    <name type="scientific">Leclercia adecarboxylata</name>
    <dbReference type="NCBI Taxonomy" id="83655"/>
    <lineage>
        <taxon>Bacteria</taxon>
        <taxon>Pseudomonadati</taxon>
        <taxon>Pseudomonadota</taxon>
        <taxon>Gammaproteobacteria</taxon>
        <taxon>Enterobacterales</taxon>
        <taxon>Enterobacteriaceae</taxon>
        <taxon>Leclercia</taxon>
    </lineage>
</organism>
<accession>A0AAP9DDP4</accession>
<evidence type="ECO:0000313" key="3">
    <source>
        <dbReference type="Proteomes" id="UP000317812"/>
    </source>
</evidence>
<evidence type="ECO:0000313" key="2">
    <source>
        <dbReference type="EMBL" id="QDK20851.1"/>
    </source>
</evidence>